<name>A0A2C9VMN9_MANES</name>
<proteinExistence type="predicted"/>
<dbReference type="AlphaFoldDB" id="A0A2C9VMN9"/>
<sequence length="54" mass="6374">MLFEVYTRVDCLRRLKDCKIISDAQLHCFHCNSVLSFQPVARIQKIVQTEYKGK</sequence>
<organism evidence="1">
    <name type="scientific">Manihot esculenta</name>
    <name type="common">Cassava</name>
    <name type="synonym">Jatropha manihot</name>
    <dbReference type="NCBI Taxonomy" id="3983"/>
    <lineage>
        <taxon>Eukaryota</taxon>
        <taxon>Viridiplantae</taxon>
        <taxon>Streptophyta</taxon>
        <taxon>Embryophyta</taxon>
        <taxon>Tracheophyta</taxon>
        <taxon>Spermatophyta</taxon>
        <taxon>Magnoliopsida</taxon>
        <taxon>eudicotyledons</taxon>
        <taxon>Gunneridae</taxon>
        <taxon>Pentapetalae</taxon>
        <taxon>rosids</taxon>
        <taxon>fabids</taxon>
        <taxon>Malpighiales</taxon>
        <taxon>Euphorbiaceae</taxon>
        <taxon>Crotonoideae</taxon>
        <taxon>Manihoteae</taxon>
        <taxon>Manihot</taxon>
    </lineage>
</organism>
<gene>
    <name evidence="1" type="ORF">MANES_07G137400</name>
</gene>
<protein>
    <submittedName>
        <fullName evidence="1">Uncharacterized protein</fullName>
    </submittedName>
</protein>
<dbReference type="EMBL" id="CM004393">
    <property type="protein sequence ID" value="OAY46350.1"/>
    <property type="molecule type" value="Genomic_DNA"/>
</dbReference>
<reference evidence="1" key="1">
    <citation type="submission" date="2016-02" db="EMBL/GenBank/DDBJ databases">
        <title>WGS assembly of Manihot esculenta.</title>
        <authorList>
            <person name="Bredeson J.V."/>
            <person name="Prochnik S.E."/>
            <person name="Lyons J.B."/>
            <person name="Schmutz J."/>
            <person name="Grimwood J."/>
            <person name="Vrebalov J."/>
            <person name="Bart R.S."/>
            <person name="Amuge T."/>
            <person name="Ferguson M.E."/>
            <person name="Green R."/>
            <person name="Putnam N."/>
            <person name="Stites J."/>
            <person name="Rounsley S."/>
            <person name="Rokhsar D.S."/>
        </authorList>
    </citation>
    <scope>NUCLEOTIDE SEQUENCE [LARGE SCALE GENOMIC DNA]</scope>
    <source>
        <tissue evidence="1">Leaf</tissue>
    </source>
</reference>
<accession>A0A2C9VMN9</accession>
<evidence type="ECO:0000313" key="1">
    <source>
        <dbReference type="EMBL" id="OAY46350.1"/>
    </source>
</evidence>